<keyword evidence="11" id="KW-1185">Reference proteome</keyword>
<proteinExistence type="inferred from homology"/>
<dbReference type="Gene3D" id="3.20.20.140">
    <property type="entry name" value="Metal-dependent hydrolases"/>
    <property type="match status" value="1"/>
</dbReference>
<organism evidence="10 11">
    <name type="scientific">Antrodiella citrinella</name>
    <dbReference type="NCBI Taxonomy" id="2447956"/>
    <lineage>
        <taxon>Eukaryota</taxon>
        <taxon>Fungi</taxon>
        <taxon>Dikarya</taxon>
        <taxon>Basidiomycota</taxon>
        <taxon>Agaricomycotina</taxon>
        <taxon>Agaricomycetes</taxon>
        <taxon>Polyporales</taxon>
        <taxon>Steccherinaceae</taxon>
        <taxon>Antrodiella</taxon>
    </lineage>
</organism>
<comment type="caution">
    <text evidence="10">The sequence shown here is derived from an EMBL/GenBank/DDBJ whole genome shotgun (WGS) entry which is preliminary data.</text>
</comment>
<keyword evidence="6 8" id="KW-0368">Histidine biosynthesis</keyword>
<evidence type="ECO:0000256" key="1">
    <source>
        <dbReference type="ARBA" id="ARBA00004970"/>
    </source>
</evidence>
<dbReference type="Pfam" id="PF02811">
    <property type="entry name" value="PHP"/>
    <property type="match status" value="1"/>
</dbReference>
<dbReference type="Proteomes" id="UP000308730">
    <property type="component" value="Unassembled WGS sequence"/>
</dbReference>
<comment type="catalytic activity">
    <reaction evidence="7 8">
        <text>L-histidinol phosphate + H2O = L-histidinol + phosphate</text>
        <dbReference type="Rhea" id="RHEA:14465"/>
        <dbReference type="ChEBI" id="CHEBI:15377"/>
        <dbReference type="ChEBI" id="CHEBI:43474"/>
        <dbReference type="ChEBI" id="CHEBI:57699"/>
        <dbReference type="ChEBI" id="CHEBI:57980"/>
        <dbReference type="EC" id="3.1.3.15"/>
    </reaction>
</comment>
<dbReference type="PANTHER" id="PTHR21039:SF0">
    <property type="entry name" value="HISTIDINOL-PHOSPHATASE"/>
    <property type="match status" value="1"/>
</dbReference>
<feature type="domain" description="PHP" evidence="9">
    <location>
        <begin position="5"/>
        <end position="217"/>
    </location>
</feature>
<dbReference type="PANTHER" id="PTHR21039">
    <property type="entry name" value="HISTIDINOL PHOSPHATASE-RELATED"/>
    <property type="match status" value="1"/>
</dbReference>
<dbReference type="GO" id="GO:0005737">
    <property type="term" value="C:cytoplasm"/>
    <property type="evidence" value="ECO:0007669"/>
    <property type="project" value="TreeGrafter"/>
</dbReference>
<dbReference type="GO" id="GO:0000105">
    <property type="term" value="P:L-histidine biosynthetic process"/>
    <property type="evidence" value="ECO:0007669"/>
    <property type="project" value="UniProtKB-UniRule"/>
</dbReference>
<gene>
    <name evidence="10" type="ORF">EUX98_g3400</name>
</gene>
<evidence type="ECO:0000256" key="6">
    <source>
        <dbReference type="ARBA" id="ARBA00023102"/>
    </source>
</evidence>
<evidence type="ECO:0000256" key="7">
    <source>
        <dbReference type="ARBA" id="ARBA00049158"/>
    </source>
</evidence>
<evidence type="ECO:0000313" key="10">
    <source>
        <dbReference type="EMBL" id="THH30781.1"/>
    </source>
</evidence>
<evidence type="ECO:0000256" key="8">
    <source>
        <dbReference type="RuleBase" id="RU366003"/>
    </source>
</evidence>
<comment type="similarity">
    <text evidence="2 8">Belongs to the PHP hydrolase family. HisK subfamily.</text>
</comment>
<keyword evidence="4 8" id="KW-0028">Amino-acid biosynthesis</keyword>
<accession>A0A4S4MZE0</accession>
<dbReference type="InterPro" id="IPR004013">
    <property type="entry name" value="PHP_dom"/>
</dbReference>
<reference evidence="10 11" key="1">
    <citation type="submission" date="2019-02" db="EMBL/GenBank/DDBJ databases">
        <title>Genome sequencing of the rare red list fungi Antrodiella citrinella (Flaviporus citrinellus).</title>
        <authorList>
            <person name="Buettner E."/>
            <person name="Kellner H."/>
        </authorList>
    </citation>
    <scope>NUCLEOTIDE SEQUENCE [LARGE SCALE GENOMIC DNA]</scope>
    <source>
        <strain evidence="10 11">DSM 108506</strain>
    </source>
</reference>
<sequence length="314" mass="35809">MPFSLHSHSGQFCKHAVGTLEDVVKEAVRQGFELYGLTEHVPRYRPQDLYPEEASLLVDALADQFDNFLSEAHRLKDLYSSDITLLVGLETEFISTLDLNNLQTLLDKYAGRIEYLVGSLHHVNGIPIDFDAEAYKKALASFQGGSDDACMGAFLCSYFDAQYELLQRFHPELIGHIDLCRLYDPDLSLESHPEAWAKLERNVRYAAEYGALFELNAAALRKGWSSSYPGEDVVRLIQRYDGRFTLSDDSHGPHAVGLNYARMKEYVERLGIQEIWVLDRTDQPHTAGRYTRPRKVADNYLEHKFWSQSISNLP</sequence>
<dbReference type="OrthoDB" id="5957391at2759"/>
<evidence type="ECO:0000259" key="9">
    <source>
        <dbReference type="Pfam" id="PF02811"/>
    </source>
</evidence>
<dbReference type="AlphaFoldDB" id="A0A4S4MZE0"/>
<protein>
    <recommendedName>
        <fullName evidence="3 8">Histidinol-phosphatase</fullName>
        <shortName evidence="8">HolPase</shortName>
        <ecNumber evidence="3 8">3.1.3.15</ecNumber>
    </recommendedName>
</protein>
<evidence type="ECO:0000256" key="5">
    <source>
        <dbReference type="ARBA" id="ARBA00022801"/>
    </source>
</evidence>
<dbReference type="EC" id="3.1.3.15" evidence="3 8"/>
<evidence type="ECO:0000256" key="4">
    <source>
        <dbReference type="ARBA" id="ARBA00022605"/>
    </source>
</evidence>
<evidence type="ECO:0000313" key="11">
    <source>
        <dbReference type="Proteomes" id="UP000308730"/>
    </source>
</evidence>
<evidence type="ECO:0000256" key="3">
    <source>
        <dbReference type="ARBA" id="ARBA00013085"/>
    </source>
</evidence>
<dbReference type="EMBL" id="SGPM01000068">
    <property type="protein sequence ID" value="THH30781.1"/>
    <property type="molecule type" value="Genomic_DNA"/>
</dbReference>
<dbReference type="UniPathway" id="UPA00031">
    <property type="reaction ID" value="UER00013"/>
</dbReference>
<comment type="pathway">
    <text evidence="1 8">Amino-acid biosynthesis; L-histidine biosynthesis; L-histidine from 5-phospho-alpha-D-ribose 1-diphosphate: step 8/9.</text>
</comment>
<dbReference type="InterPro" id="IPR010140">
    <property type="entry name" value="Histidinol_P_phosphatase_HisJ"/>
</dbReference>
<name>A0A4S4MZE0_9APHY</name>
<dbReference type="InterPro" id="IPR016195">
    <property type="entry name" value="Pol/histidinol_Pase-like"/>
</dbReference>
<dbReference type="GO" id="GO:0004401">
    <property type="term" value="F:histidinol-phosphatase activity"/>
    <property type="evidence" value="ECO:0007669"/>
    <property type="project" value="UniProtKB-UniRule"/>
</dbReference>
<dbReference type="NCBIfam" id="TIGR01856">
    <property type="entry name" value="hisJ_fam"/>
    <property type="match status" value="1"/>
</dbReference>
<keyword evidence="5 8" id="KW-0378">Hydrolase</keyword>
<evidence type="ECO:0000256" key="2">
    <source>
        <dbReference type="ARBA" id="ARBA00009152"/>
    </source>
</evidence>
<dbReference type="CDD" id="cd12110">
    <property type="entry name" value="PHP_HisPPase_Hisj_like"/>
    <property type="match status" value="1"/>
</dbReference>
<dbReference type="SUPFAM" id="SSF89550">
    <property type="entry name" value="PHP domain-like"/>
    <property type="match status" value="1"/>
</dbReference>